<feature type="non-terminal residue" evidence="9">
    <location>
        <position position="307"/>
    </location>
</feature>
<evidence type="ECO:0000256" key="5">
    <source>
        <dbReference type="ARBA" id="ARBA00023136"/>
    </source>
</evidence>
<dbReference type="InterPro" id="IPR030395">
    <property type="entry name" value="GP_PDE_dom"/>
</dbReference>
<dbReference type="Gene3D" id="3.20.20.190">
    <property type="entry name" value="Phosphatidylinositol (PI) phosphodiesterase"/>
    <property type="match status" value="1"/>
</dbReference>
<comment type="subcellular location">
    <subcellularLocation>
        <location evidence="1">Membrane</location>
        <topology evidence="1">Multi-pass membrane protein</topology>
    </subcellularLocation>
</comment>
<organism evidence="9">
    <name type="scientific">marine sediment metagenome</name>
    <dbReference type="NCBI Taxonomy" id="412755"/>
    <lineage>
        <taxon>unclassified sequences</taxon>
        <taxon>metagenomes</taxon>
        <taxon>ecological metagenomes</taxon>
    </lineage>
</organism>
<dbReference type="PANTHER" id="PTHR23344:SF50">
    <property type="entry name" value="GP-PDE DOMAIN-CONTAINING PROTEIN"/>
    <property type="match status" value="1"/>
</dbReference>
<protein>
    <recommendedName>
        <fullName evidence="8">GP-PDE domain-containing protein</fullName>
    </recommendedName>
</protein>
<sequence>SKKIFTISRIDPHIVHKIIAIILIVVINTLLFIMLDLFGEDAAIISHLFENINIIIFIGVTIGIIIILDPIITIIKKSLKRPKSILILICFITAYGFIFSLPFLYVPANVIEGPLPPKPGIVAHRGASHLAPENTIKAAELAVNYGCVGWESDVMISYDGVPFLMHDSTLKRTTNVETIFSDRADLRASNFTISELKQLDAGSWFVDDDPYYAIAKDLITPTQAEEYRGIKIPTFEEALNFTRDNNLIFDFDLRSPPEGHPYHQQFYNICIDLIVAASIEDKIWIPTGDELFDVIEDKAPNITKMRS</sequence>
<dbReference type="AlphaFoldDB" id="X1BS75"/>
<proteinExistence type="predicted"/>
<keyword evidence="2 7" id="KW-0812">Transmembrane</keyword>
<dbReference type="PANTHER" id="PTHR23344">
    <property type="entry name" value="GLYCEROPHOSPHORYL DIESTER PHOSPHODIESTERASE"/>
    <property type="match status" value="1"/>
</dbReference>
<keyword evidence="4 7" id="KW-1133">Transmembrane helix</keyword>
<dbReference type="PROSITE" id="PS51704">
    <property type="entry name" value="GP_PDE"/>
    <property type="match status" value="1"/>
</dbReference>
<name>X1BS75_9ZZZZ</name>
<reference evidence="9" key="1">
    <citation type="journal article" date="2014" name="Front. Microbiol.">
        <title>High frequency of phylogenetically diverse reductive dehalogenase-homologous genes in deep subseafloor sedimentary metagenomes.</title>
        <authorList>
            <person name="Kawai M."/>
            <person name="Futagami T."/>
            <person name="Toyoda A."/>
            <person name="Takaki Y."/>
            <person name="Nishi S."/>
            <person name="Hori S."/>
            <person name="Arai W."/>
            <person name="Tsubouchi T."/>
            <person name="Morono Y."/>
            <person name="Uchiyama I."/>
            <person name="Ito T."/>
            <person name="Fujiyama A."/>
            <person name="Inagaki F."/>
            <person name="Takami H."/>
        </authorList>
    </citation>
    <scope>NUCLEOTIDE SEQUENCE</scope>
    <source>
        <strain evidence="9">Expedition CK06-06</strain>
    </source>
</reference>
<evidence type="ECO:0000256" key="6">
    <source>
        <dbReference type="ARBA" id="ARBA00023180"/>
    </source>
</evidence>
<dbReference type="GO" id="GO:0016020">
    <property type="term" value="C:membrane"/>
    <property type="evidence" value="ECO:0007669"/>
    <property type="project" value="UniProtKB-SubCell"/>
</dbReference>
<evidence type="ECO:0000313" key="9">
    <source>
        <dbReference type="EMBL" id="GAG87043.1"/>
    </source>
</evidence>
<dbReference type="GO" id="GO:0008081">
    <property type="term" value="F:phosphoric diester hydrolase activity"/>
    <property type="evidence" value="ECO:0007669"/>
    <property type="project" value="InterPro"/>
</dbReference>
<keyword evidence="6" id="KW-0325">Glycoprotein</keyword>
<dbReference type="SUPFAM" id="SSF51695">
    <property type="entry name" value="PLC-like phosphodiesterases"/>
    <property type="match status" value="1"/>
</dbReference>
<comment type="caution">
    <text evidence="9">The sequence shown here is derived from an EMBL/GenBank/DDBJ whole genome shotgun (WGS) entry which is preliminary data.</text>
</comment>
<feature type="transmembrane region" description="Helical" evidence="7">
    <location>
        <begin position="51"/>
        <end position="72"/>
    </location>
</feature>
<accession>X1BS75</accession>
<evidence type="ECO:0000256" key="1">
    <source>
        <dbReference type="ARBA" id="ARBA00004141"/>
    </source>
</evidence>
<dbReference type="GO" id="GO:0006629">
    <property type="term" value="P:lipid metabolic process"/>
    <property type="evidence" value="ECO:0007669"/>
    <property type="project" value="InterPro"/>
</dbReference>
<feature type="non-terminal residue" evidence="9">
    <location>
        <position position="1"/>
    </location>
</feature>
<evidence type="ECO:0000259" key="8">
    <source>
        <dbReference type="PROSITE" id="PS51704"/>
    </source>
</evidence>
<feature type="domain" description="GP-PDE" evidence="8">
    <location>
        <begin position="119"/>
        <end position="307"/>
    </location>
</feature>
<keyword evidence="5 7" id="KW-0472">Membrane</keyword>
<keyword evidence="3" id="KW-0378">Hydrolase</keyword>
<dbReference type="InterPro" id="IPR017946">
    <property type="entry name" value="PLC-like_Pdiesterase_TIM-brl"/>
</dbReference>
<feature type="transmembrane region" description="Helical" evidence="7">
    <location>
        <begin position="84"/>
        <end position="105"/>
    </location>
</feature>
<evidence type="ECO:0000256" key="4">
    <source>
        <dbReference type="ARBA" id="ARBA00022989"/>
    </source>
</evidence>
<dbReference type="Pfam" id="PF03009">
    <property type="entry name" value="GDPD"/>
    <property type="match status" value="1"/>
</dbReference>
<gene>
    <name evidence="9" type="ORF">S01H4_30313</name>
</gene>
<feature type="transmembrane region" description="Helical" evidence="7">
    <location>
        <begin position="18"/>
        <end position="39"/>
    </location>
</feature>
<evidence type="ECO:0000256" key="3">
    <source>
        <dbReference type="ARBA" id="ARBA00022801"/>
    </source>
</evidence>
<evidence type="ECO:0000256" key="2">
    <source>
        <dbReference type="ARBA" id="ARBA00022692"/>
    </source>
</evidence>
<evidence type="ECO:0000256" key="7">
    <source>
        <dbReference type="SAM" id="Phobius"/>
    </source>
</evidence>
<dbReference type="EMBL" id="BART01015636">
    <property type="protein sequence ID" value="GAG87043.1"/>
    <property type="molecule type" value="Genomic_DNA"/>
</dbReference>